<evidence type="ECO:0000313" key="10">
    <source>
        <dbReference type="Proteomes" id="UP000464053"/>
    </source>
</evidence>
<proteinExistence type="inferred from homology"/>
<dbReference type="OrthoDB" id="9770036at2"/>
<keyword evidence="3" id="KW-1003">Cell membrane</keyword>
<protein>
    <submittedName>
        <fullName evidence="9">ABC transporter permease YtrF</fullName>
    </submittedName>
</protein>
<evidence type="ECO:0000313" key="9">
    <source>
        <dbReference type="EMBL" id="QHM70563.1"/>
    </source>
</evidence>
<evidence type="ECO:0000259" key="8">
    <source>
        <dbReference type="Pfam" id="PF02687"/>
    </source>
</evidence>
<feature type="transmembrane region" description="Helical" evidence="7">
    <location>
        <begin position="46"/>
        <end position="70"/>
    </location>
</feature>
<dbReference type="RefSeq" id="WP_160620638.1">
    <property type="nucleotide sequence ID" value="NZ_CP028271.1"/>
</dbReference>
<comment type="subcellular location">
    <subcellularLocation>
        <location evidence="1">Cell membrane</location>
        <topology evidence="1">Multi-pass membrane protein</topology>
    </subcellularLocation>
</comment>
<evidence type="ECO:0000256" key="7">
    <source>
        <dbReference type="SAM" id="Phobius"/>
    </source>
</evidence>
<keyword evidence="6 7" id="KW-0472">Membrane</keyword>
<keyword evidence="4 7" id="KW-0812">Transmembrane</keyword>
<feature type="domain" description="ABC3 transporter permease C-terminal" evidence="8">
    <location>
        <begin position="303"/>
        <end position="430"/>
    </location>
</feature>
<keyword evidence="5 7" id="KW-1133">Transmembrane helix</keyword>
<feature type="transmembrane region" description="Helical" evidence="7">
    <location>
        <begin position="347"/>
        <end position="374"/>
    </location>
</feature>
<feature type="transmembrane region" description="Helical" evidence="7">
    <location>
        <begin position="6"/>
        <end position="25"/>
    </location>
</feature>
<dbReference type="GO" id="GO:0044874">
    <property type="term" value="P:lipoprotein localization to outer membrane"/>
    <property type="evidence" value="ECO:0007669"/>
    <property type="project" value="TreeGrafter"/>
</dbReference>
<dbReference type="AlphaFoldDB" id="A0A6P1PW34"/>
<dbReference type="PANTHER" id="PTHR30489:SF0">
    <property type="entry name" value="LIPOPROTEIN-RELEASING SYSTEM TRANSMEMBRANE PROTEIN LOLE"/>
    <property type="match status" value="1"/>
</dbReference>
<evidence type="ECO:0000256" key="6">
    <source>
        <dbReference type="ARBA" id="ARBA00023136"/>
    </source>
</evidence>
<reference evidence="9 10" key="1">
    <citation type="submission" date="2018-03" db="EMBL/GenBank/DDBJ databases">
        <title>Pantoea intestinalis SRCM103226 isolated form the mealworm.</title>
        <authorList>
            <person name="Jeong D.-Y."/>
            <person name="Kim J.W."/>
        </authorList>
    </citation>
    <scope>NUCLEOTIDE SEQUENCE [LARGE SCALE GENOMIC DNA]</scope>
    <source>
        <strain evidence="9 10">SRCM103226</strain>
    </source>
</reference>
<sequence>MTGGVEIVTVVVSLILCFVLYCVICRTQDAKFAFLNLFRHKRRSSATIAAIILGGVAIFIYGGFISYSFWILQEQTIRTNVGHLQIYHKHYFATANKNQSIIEDYEKLKTLLTGNDQLSSYISTLSGQLEFSGIISHYENEASSYFSALGVEPVAALKLGSFDRLLSGSDLSRIKTDRVTLGSGLASTLNAGYMDWLDVMVVNASGGQGALSLQLSGIFASGIKDYDDVAMKIPLITAQHIMGTNGVSKILILLKNDSDLPVFKAKLQQFIIDNQLPLVVKEWKEMSLFYQQVESLLSGIYFFIKVIVALIVIFMIGNAMTMNIVERTREITTLRAIGLPPGHVMRLFLLEGIFIGLAGALGSLLIGYGLAGIINLYGIAMPPSPGQTQGYIAFIKTDNPELIWMTFILPVLTSALAAVLPAFRAARLNITDAFKYA</sequence>
<evidence type="ECO:0000256" key="3">
    <source>
        <dbReference type="ARBA" id="ARBA00022475"/>
    </source>
</evidence>
<dbReference type="KEGG" id="mint:C7M51_00839"/>
<keyword evidence="10" id="KW-1185">Reference proteome</keyword>
<dbReference type="EMBL" id="CP028271">
    <property type="protein sequence ID" value="QHM70563.1"/>
    <property type="molecule type" value="Genomic_DNA"/>
</dbReference>
<evidence type="ECO:0000256" key="2">
    <source>
        <dbReference type="ARBA" id="ARBA00005236"/>
    </source>
</evidence>
<evidence type="ECO:0000256" key="1">
    <source>
        <dbReference type="ARBA" id="ARBA00004651"/>
    </source>
</evidence>
<organism evidence="9 10">
    <name type="scientific">Mixta intestinalis</name>
    <dbReference type="NCBI Taxonomy" id="1615494"/>
    <lineage>
        <taxon>Bacteria</taxon>
        <taxon>Pseudomonadati</taxon>
        <taxon>Pseudomonadota</taxon>
        <taxon>Gammaproteobacteria</taxon>
        <taxon>Enterobacterales</taxon>
        <taxon>Erwiniaceae</taxon>
        <taxon>Mixta</taxon>
    </lineage>
</organism>
<dbReference type="PANTHER" id="PTHR30489">
    <property type="entry name" value="LIPOPROTEIN-RELEASING SYSTEM TRANSMEMBRANE PROTEIN LOLE"/>
    <property type="match status" value="1"/>
</dbReference>
<gene>
    <name evidence="9" type="primary">ytrF</name>
    <name evidence="9" type="ORF">C7M51_00839</name>
</gene>
<dbReference type="InterPro" id="IPR051447">
    <property type="entry name" value="Lipoprotein-release_system"/>
</dbReference>
<feature type="transmembrane region" description="Helical" evidence="7">
    <location>
        <begin position="402"/>
        <end position="423"/>
    </location>
</feature>
<evidence type="ECO:0000256" key="4">
    <source>
        <dbReference type="ARBA" id="ARBA00022692"/>
    </source>
</evidence>
<evidence type="ECO:0000256" key="5">
    <source>
        <dbReference type="ARBA" id="ARBA00022989"/>
    </source>
</evidence>
<dbReference type="Pfam" id="PF02687">
    <property type="entry name" value="FtsX"/>
    <property type="match status" value="1"/>
</dbReference>
<feature type="transmembrane region" description="Helical" evidence="7">
    <location>
        <begin position="300"/>
        <end position="326"/>
    </location>
</feature>
<comment type="similarity">
    <text evidence="2">Belongs to the ABC-4 integral membrane protein family. LolC/E subfamily.</text>
</comment>
<dbReference type="GO" id="GO:0098797">
    <property type="term" value="C:plasma membrane protein complex"/>
    <property type="evidence" value="ECO:0007669"/>
    <property type="project" value="TreeGrafter"/>
</dbReference>
<dbReference type="InterPro" id="IPR003838">
    <property type="entry name" value="ABC3_permease_C"/>
</dbReference>
<accession>A0A6P1PW34</accession>
<dbReference type="Proteomes" id="UP000464053">
    <property type="component" value="Chromosome"/>
</dbReference>
<name>A0A6P1PW34_9GAMM</name>